<evidence type="ECO:0000256" key="8">
    <source>
        <dbReference type="ARBA" id="ARBA00031423"/>
    </source>
</evidence>
<dbReference type="EC" id="2.4.1.25" evidence="3 10"/>
<dbReference type="EMBL" id="CP018258">
    <property type="protein sequence ID" value="APV44450.1"/>
    <property type="molecule type" value="Genomic_DNA"/>
</dbReference>
<keyword evidence="12" id="KW-1185">Reference proteome</keyword>
<evidence type="ECO:0000313" key="11">
    <source>
        <dbReference type="EMBL" id="APV44450.1"/>
    </source>
</evidence>
<comment type="similarity">
    <text evidence="2 10">Belongs to the disproportionating enzyme family.</text>
</comment>
<evidence type="ECO:0000256" key="4">
    <source>
        <dbReference type="ARBA" id="ARBA00020295"/>
    </source>
</evidence>
<dbReference type="PANTHER" id="PTHR32438:SF5">
    <property type="entry name" value="4-ALPHA-GLUCANOTRANSFERASE DPE1, CHLOROPLASTIC_AMYLOPLASTIC"/>
    <property type="match status" value="1"/>
</dbReference>
<dbReference type="SUPFAM" id="SSF51445">
    <property type="entry name" value="(Trans)glycosidases"/>
    <property type="match status" value="1"/>
</dbReference>
<dbReference type="AlphaFoldDB" id="A0A1P8F7M1"/>
<evidence type="ECO:0000313" key="12">
    <source>
        <dbReference type="Proteomes" id="UP000185934"/>
    </source>
</evidence>
<evidence type="ECO:0000256" key="10">
    <source>
        <dbReference type="RuleBase" id="RU361207"/>
    </source>
</evidence>
<proteinExistence type="inferred from homology"/>
<keyword evidence="7 10" id="KW-0119">Carbohydrate metabolism</keyword>
<dbReference type="GO" id="GO:0005975">
    <property type="term" value="P:carbohydrate metabolic process"/>
    <property type="evidence" value="ECO:0007669"/>
    <property type="project" value="InterPro"/>
</dbReference>
<organism evidence="11 12">
    <name type="scientific">Dehalogenimonas formicexedens</name>
    <dbReference type="NCBI Taxonomy" id="1839801"/>
    <lineage>
        <taxon>Bacteria</taxon>
        <taxon>Bacillati</taxon>
        <taxon>Chloroflexota</taxon>
        <taxon>Dehalococcoidia</taxon>
        <taxon>Dehalococcoidales</taxon>
        <taxon>Dehalococcoidaceae</taxon>
        <taxon>Dehalogenimonas</taxon>
    </lineage>
</organism>
<protein>
    <recommendedName>
        <fullName evidence="4 10">4-alpha-glucanotransferase</fullName>
        <ecNumber evidence="3 10">2.4.1.25</ecNumber>
    </recommendedName>
    <alternativeName>
        <fullName evidence="8 10">Amylomaltase</fullName>
    </alternativeName>
    <alternativeName>
        <fullName evidence="9 10">Disproportionating enzyme</fullName>
    </alternativeName>
</protein>
<evidence type="ECO:0000256" key="9">
    <source>
        <dbReference type="ARBA" id="ARBA00031501"/>
    </source>
</evidence>
<dbReference type="OrthoDB" id="9811841at2"/>
<dbReference type="InterPro" id="IPR003385">
    <property type="entry name" value="Glyco_hydro_77"/>
</dbReference>
<evidence type="ECO:0000256" key="3">
    <source>
        <dbReference type="ARBA" id="ARBA00012560"/>
    </source>
</evidence>
<evidence type="ECO:0000256" key="6">
    <source>
        <dbReference type="ARBA" id="ARBA00022679"/>
    </source>
</evidence>
<reference evidence="12" key="1">
    <citation type="submission" date="2016-11" db="EMBL/GenBank/DDBJ databases">
        <title>Dehalogenimonas formicexedens sp. nov., a chlorinated alkane respiring bacterium isolated from contaminated groundwater.</title>
        <authorList>
            <person name="Key T.A."/>
            <person name="Bowman K.S."/>
            <person name="Lee I."/>
            <person name="Chun J."/>
            <person name="Albuquerque L."/>
            <person name="da Costa M.S."/>
            <person name="Rainey F.A."/>
            <person name="Moe W.M."/>
        </authorList>
    </citation>
    <scope>NUCLEOTIDE SEQUENCE [LARGE SCALE GENOMIC DNA]</scope>
    <source>
        <strain evidence="12">NSZ-14</strain>
    </source>
</reference>
<sequence length="703" mass="78816">MKNSRQDNKLNELAVACGIQLSYRDMDGRIKRAPAKTLLAAVRALGVNVAGAADCRAALDELQIRKSTRVIEPVLLAWEGRLGSVNIRLPQPLPSTIEAFLELDCGETRLFLWPDPARFELPTVTVNAGLIRVLRLPFKCRLPFGYHRLSLIFPGKTVSAFIISAPRKAPELQGPPRRWGLFSPVYALRSGNDWGAGGFSEFTELAKWSATLGSGLTATLPLLPAFYREHFNPSPYSPVSRLFWNELFIDVPNTLELTFCPAAAALLASKELRDELSALRAAPLVDYAGLANLKRKVLELLAECFFNGHGSELRRELFNTFVEKHPEVKEYARFRAYSERSKCCWRQWPEEMRDGSTQIQGVDLNIERYHLYVQFIAREQLAGIVEKSKTDGQAIYLDLPLGSNPDGFDTWKHREIFVTGSSVGAPPDDAFPGGQDWGFPPPHPERQRETEYRYLISVVRHHLEMAGILRLDHIMGLHRLYWIPEGSDAADGVYVRYAAEEMYAILCLEAFKAKAVIVGEDLGLVPGAVRRAMRRHNIKRSYVAQYEMLAGNDTCLDTIPVQAVAAVNTHDMHPFAAFWQGTDIPERVACGVLSGQRACTESARRSTGKEVLTGCLLRRGLISSRASSPKELYESICRVMASSDVEMMLISLDDLGGSTKAQNIPGTYTEHPNWRRRTPLSLERLKNDQQICSFLKDIDKLRK</sequence>
<dbReference type="PANTHER" id="PTHR32438">
    <property type="entry name" value="4-ALPHA-GLUCANOTRANSFERASE DPE1, CHLOROPLASTIC/AMYLOPLASTIC"/>
    <property type="match status" value="1"/>
</dbReference>
<dbReference type="RefSeq" id="WP_076004132.1">
    <property type="nucleotide sequence ID" value="NZ_CP018258.1"/>
</dbReference>
<dbReference type="NCBIfam" id="TIGR00217">
    <property type="entry name" value="malQ"/>
    <property type="match status" value="1"/>
</dbReference>
<accession>A0A1P8F7M1</accession>
<keyword evidence="5 10" id="KW-0328">Glycosyltransferase</keyword>
<comment type="catalytic activity">
    <reaction evidence="1 10">
        <text>Transfers a segment of a (1-&gt;4)-alpha-D-glucan to a new position in an acceptor, which may be glucose or a (1-&gt;4)-alpha-D-glucan.</text>
        <dbReference type="EC" id="2.4.1.25"/>
    </reaction>
</comment>
<evidence type="ECO:0000256" key="5">
    <source>
        <dbReference type="ARBA" id="ARBA00022676"/>
    </source>
</evidence>
<evidence type="ECO:0000256" key="7">
    <source>
        <dbReference type="ARBA" id="ARBA00023277"/>
    </source>
</evidence>
<evidence type="ECO:0000256" key="1">
    <source>
        <dbReference type="ARBA" id="ARBA00000439"/>
    </source>
</evidence>
<dbReference type="InterPro" id="IPR017853">
    <property type="entry name" value="GH"/>
</dbReference>
<dbReference type="KEGG" id="dfo:Dform_01116"/>
<dbReference type="Gene3D" id="3.20.20.80">
    <property type="entry name" value="Glycosidases"/>
    <property type="match status" value="1"/>
</dbReference>
<dbReference type="Proteomes" id="UP000185934">
    <property type="component" value="Chromosome"/>
</dbReference>
<dbReference type="GO" id="GO:0004134">
    <property type="term" value="F:4-alpha-glucanotransferase activity"/>
    <property type="evidence" value="ECO:0007669"/>
    <property type="project" value="UniProtKB-EC"/>
</dbReference>
<name>A0A1P8F7M1_9CHLR</name>
<dbReference type="Pfam" id="PF02446">
    <property type="entry name" value="Glyco_hydro_77"/>
    <property type="match status" value="1"/>
</dbReference>
<gene>
    <name evidence="11" type="primary">malQ</name>
    <name evidence="11" type="ORF">Dform_01116</name>
</gene>
<dbReference type="STRING" id="1839801.Dform_01116"/>
<evidence type="ECO:0000256" key="2">
    <source>
        <dbReference type="ARBA" id="ARBA00005684"/>
    </source>
</evidence>
<keyword evidence="6 10" id="KW-0808">Transferase</keyword>